<dbReference type="SUPFAM" id="SSF53335">
    <property type="entry name" value="S-adenosyl-L-methionine-dependent methyltransferases"/>
    <property type="match status" value="1"/>
</dbReference>
<accession>A0A812GQB5</accession>
<feature type="compositionally biased region" description="Acidic residues" evidence="1">
    <location>
        <begin position="393"/>
        <end position="407"/>
    </location>
</feature>
<dbReference type="PROSITE" id="PS50123">
    <property type="entry name" value="CHER"/>
    <property type="match status" value="1"/>
</dbReference>
<dbReference type="AlphaFoldDB" id="A0A812GQB5"/>
<dbReference type="PANTHER" id="PTHR24422">
    <property type="entry name" value="CHEMOTAXIS PROTEIN METHYLTRANSFERASE"/>
    <property type="match status" value="1"/>
</dbReference>
<evidence type="ECO:0000313" key="3">
    <source>
        <dbReference type="EMBL" id="CAE6925416.1"/>
    </source>
</evidence>
<dbReference type="Pfam" id="PF01739">
    <property type="entry name" value="CheR"/>
    <property type="match status" value="1"/>
</dbReference>
<feature type="domain" description="CheR-type methyltransferase" evidence="2">
    <location>
        <begin position="29"/>
        <end position="195"/>
    </location>
</feature>
<dbReference type="Proteomes" id="UP000604046">
    <property type="component" value="Unassembled WGS sequence"/>
</dbReference>
<feature type="compositionally biased region" description="Basic and acidic residues" evidence="1">
    <location>
        <begin position="292"/>
        <end position="301"/>
    </location>
</feature>
<keyword evidence="4" id="KW-1185">Reference proteome</keyword>
<proteinExistence type="predicted"/>
<dbReference type="InterPro" id="IPR022642">
    <property type="entry name" value="CheR_C"/>
</dbReference>
<sequence>MCSGAARSQLYNLLLELRVLFRRGSLDLQEIYYLSMIWHRILAAIFPETGLQLLGTDLSEQKILTARKGEYPWYSLKDLPPEWCEQFFDSPANSWPRGLRPRAAARLQAARTFASQAGTEALYRVKDNGVRRDVEFLCQDVTAEMPEGPFDVILSRYAVCLYLPGDQRSQVLVQMVERLRPGGFLVIGGKDHLPNGFCDKHGLMEVDYRAHEIGLGDVRCIFQKSGGAPLDANLADRRGRAPSYSQYVRSLGSEPYWVAERRRLERQRLAVQMSQKSRDLLNQAVQEGRRLCDSPFDRESKTGTVKPSEPQHVERTPSMPKEEREVRLQSFLQRLEKDLAERGRRSLKAEIERLDCFIPGLLIPKSKSWKRKKKRKKRRKKKSREEPAPAAVEDPEDPEEEEDDDGIADLTPAEPNFDSVLFSPYASGSLQFF</sequence>
<feature type="region of interest" description="Disordered" evidence="1">
    <location>
        <begin position="368"/>
        <end position="416"/>
    </location>
</feature>
<evidence type="ECO:0000256" key="1">
    <source>
        <dbReference type="SAM" id="MobiDB-lite"/>
    </source>
</evidence>
<evidence type="ECO:0000259" key="2">
    <source>
        <dbReference type="PROSITE" id="PS50123"/>
    </source>
</evidence>
<dbReference type="InterPro" id="IPR029063">
    <property type="entry name" value="SAM-dependent_MTases_sf"/>
</dbReference>
<protein>
    <submittedName>
        <fullName evidence="3">CheR protein</fullName>
    </submittedName>
</protein>
<dbReference type="EMBL" id="CAJNDS010000031">
    <property type="protein sequence ID" value="CAE6925416.1"/>
    <property type="molecule type" value="Genomic_DNA"/>
</dbReference>
<feature type="compositionally biased region" description="Basic and acidic residues" evidence="1">
    <location>
        <begin position="309"/>
        <end position="324"/>
    </location>
</feature>
<dbReference type="InterPro" id="IPR000780">
    <property type="entry name" value="CheR_MeTrfase"/>
</dbReference>
<comment type="caution">
    <text evidence="3">The sequence shown here is derived from an EMBL/GenBank/DDBJ whole genome shotgun (WGS) entry which is preliminary data.</text>
</comment>
<name>A0A812GQB5_9DINO</name>
<feature type="region of interest" description="Disordered" evidence="1">
    <location>
        <begin position="292"/>
        <end position="324"/>
    </location>
</feature>
<organism evidence="3 4">
    <name type="scientific">Symbiodinium natans</name>
    <dbReference type="NCBI Taxonomy" id="878477"/>
    <lineage>
        <taxon>Eukaryota</taxon>
        <taxon>Sar</taxon>
        <taxon>Alveolata</taxon>
        <taxon>Dinophyceae</taxon>
        <taxon>Suessiales</taxon>
        <taxon>Symbiodiniaceae</taxon>
        <taxon>Symbiodinium</taxon>
    </lineage>
</organism>
<dbReference type="GO" id="GO:0008757">
    <property type="term" value="F:S-adenosylmethionine-dependent methyltransferase activity"/>
    <property type="evidence" value="ECO:0007669"/>
    <property type="project" value="InterPro"/>
</dbReference>
<dbReference type="Gene3D" id="3.40.50.150">
    <property type="entry name" value="Vaccinia Virus protein VP39"/>
    <property type="match status" value="1"/>
</dbReference>
<dbReference type="InterPro" id="IPR050903">
    <property type="entry name" value="Bact_Chemotaxis_MeTrfase"/>
</dbReference>
<dbReference type="OrthoDB" id="448303at2759"/>
<reference evidence="3" key="1">
    <citation type="submission" date="2021-02" db="EMBL/GenBank/DDBJ databases">
        <authorList>
            <person name="Dougan E. K."/>
            <person name="Rhodes N."/>
            <person name="Thang M."/>
            <person name="Chan C."/>
        </authorList>
    </citation>
    <scope>NUCLEOTIDE SEQUENCE</scope>
</reference>
<evidence type="ECO:0000313" key="4">
    <source>
        <dbReference type="Proteomes" id="UP000604046"/>
    </source>
</evidence>
<gene>
    <name evidence="3" type="primary">cheR</name>
    <name evidence="3" type="ORF">SNAT2548_LOCUS624</name>
</gene>
<dbReference type="CDD" id="cd02440">
    <property type="entry name" value="AdoMet_MTases"/>
    <property type="match status" value="1"/>
</dbReference>
<feature type="compositionally biased region" description="Basic residues" evidence="1">
    <location>
        <begin position="368"/>
        <end position="382"/>
    </location>
</feature>